<proteinExistence type="predicted"/>
<dbReference type="OrthoDB" id="3252971at2759"/>
<accession>A0A0D7ACJ1</accession>
<dbReference type="Proteomes" id="UP000054144">
    <property type="component" value="Unassembled WGS sequence"/>
</dbReference>
<sequence>MFTGADAVQNLDYEFREVEPGVFSRRCIGFEERLAKMGKDLTMFSDGSCVVQVRYRAGSQNFDVGRALTDTWTLLRFDAPFLATVTEYCLFTDTYEFRYKVPRTAADIDTWIKSTTFFSNIPRTLFHAQQEKQATVSSYISTGRYSAELYICPVLEGDKNELLLCFQFGHHAIDGGGVLQLITRFLERFSELIEGKGVMTNIEWGEEVARLPPAIAFSLLGKDSIQNTIRQEAAEPAPPAAPPSMIMDWIPKHAVFGNMAAMIVLRPAAAAKLRDTYKRQGWTRADVLTTMSVVAQLQTTLDVSRMKGADYFEDVKVAYEKSPAYIIPVYAADTRRAMSTEFQRITGDNRPPMLGMETWPLVLPLTNFKHIVDTTPDRTGATSNDPLLSAAVEDLRKATKEFKASLNHTSVVSQGQIQFVQNLRRSTPSILMVSILGNVGQPHVFGPFLSADESRPVQIIDFIVHGANHSASLLGTEYELGDSWHIVWNFGGGPEANSFMRRFVHNFMSLLDAFIGMPGESILQNFNYRDVTFGDGRAWANAGLGSTKSELRPEYARICGPAITN</sequence>
<dbReference type="Gene3D" id="3.30.559.10">
    <property type="entry name" value="Chloramphenicol acetyltransferase-like domain"/>
    <property type="match status" value="1"/>
</dbReference>
<evidence type="ECO:0000313" key="2">
    <source>
        <dbReference type="Proteomes" id="UP000054144"/>
    </source>
</evidence>
<dbReference type="AlphaFoldDB" id="A0A0D7ACJ1"/>
<name>A0A0D7ACJ1_9AGAR</name>
<evidence type="ECO:0008006" key="3">
    <source>
        <dbReference type="Google" id="ProtNLM"/>
    </source>
</evidence>
<keyword evidence="2" id="KW-1185">Reference proteome</keyword>
<reference evidence="1 2" key="1">
    <citation type="journal article" date="2015" name="Fungal Genet. Biol.">
        <title>Evolution of novel wood decay mechanisms in Agaricales revealed by the genome sequences of Fistulina hepatica and Cylindrobasidium torrendii.</title>
        <authorList>
            <person name="Floudas D."/>
            <person name="Held B.W."/>
            <person name="Riley R."/>
            <person name="Nagy L.G."/>
            <person name="Koehler G."/>
            <person name="Ransdell A.S."/>
            <person name="Younus H."/>
            <person name="Chow J."/>
            <person name="Chiniquy J."/>
            <person name="Lipzen A."/>
            <person name="Tritt A."/>
            <person name="Sun H."/>
            <person name="Haridas S."/>
            <person name="LaButti K."/>
            <person name="Ohm R.A."/>
            <person name="Kues U."/>
            <person name="Blanchette R.A."/>
            <person name="Grigoriev I.V."/>
            <person name="Minto R.E."/>
            <person name="Hibbett D.S."/>
        </authorList>
    </citation>
    <scope>NUCLEOTIDE SEQUENCE [LARGE SCALE GENOMIC DNA]</scope>
    <source>
        <strain evidence="1 2">ATCC 64428</strain>
    </source>
</reference>
<dbReference type="EMBL" id="KN881821">
    <property type="protein sequence ID" value="KIY48712.1"/>
    <property type="molecule type" value="Genomic_DNA"/>
</dbReference>
<protein>
    <recommendedName>
        <fullName evidence="3">CoA-dependent acyltransferase</fullName>
    </recommendedName>
</protein>
<evidence type="ECO:0000313" key="1">
    <source>
        <dbReference type="EMBL" id="KIY48712.1"/>
    </source>
</evidence>
<dbReference type="InterPro" id="IPR023213">
    <property type="entry name" value="CAT-like_dom_sf"/>
</dbReference>
<gene>
    <name evidence="1" type="ORF">FISHEDRAFT_73365</name>
</gene>
<organism evidence="1 2">
    <name type="scientific">Fistulina hepatica ATCC 64428</name>
    <dbReference type="NCBI Taxonomy" id="1128425"/>
    <lineage>
        <taxon>Eukaryota</taxon>
        <taxon>Fungi</taxon>
        <taxon>Dikarya</taxon>
        <taxon>Basidiomycota</taxon>
        <taxon>Agaricomycotina</taxon>
        <taxon>Agaricomycetes</taxon>
        <taxon>Agaricomycetidae</taxon>
        <taxon>Agaricales</taxon>
        <taxon>Fistulinaceae</taxon>
        <taxon>Fistulina</taxon>
    </lineage>
</organism>